<dbReference type="PROSITE" id="PS50089">
    <property type="entry name" value="ZF_RING_2"/>
    <property type="match status" value="1"/>
</dbReference>
<evidence type="ECO:0000256" key="2">
    <source>
        <dbReference type="ARBA" id="ARBA00022771"/>
    </source>
</evidence>
<dbReference type="InterPro" id="IPR013083">
    <property type="entry name" value="Znf_RING/FYVE/PHD"/>
</dbReference>
<dbReference type="InterPro" id="IPR052788">
    <property type="entry name" value="RING-type_E3_ligase_ATL"/>
</dbReference>
<dbReference type="SMART" id="SM00184">
    <property type="entry name" value="RING"/>
    <property type="match status" value="1"/>
</dbReference>
<evidence type="ECO:0000256" key="6">
    <source>
        <dbReference type="SAM" id="Phobius"/>
    </source>
</evidence>
<feature type="domain" description="RING-type" evidence="7">
    <location>
        <begin position="82"/>
        <end position="130"/>
    </location>
</feature>
<dbReference type="AlphaFoldDB" id="A0A813EWK1"/>
<dbReference type="OrthoDB" id="8062037at2759"/>
<dbReference type="PANTHER" id="PTHR45798:SF97">
    <property type="entry name" value="ALCOHOL-SENSITIVE RING FINGER PROTEIN 1"/>
    <property type="match status" value="1"/>
</dbReference>
<name>A0A813EWK1_POLGL</name>
<evidence type="ECO:0000256" key="3">
    <source>
        <dbReference type="ARBA" id="ARBA00022833"/>
    </source>
</evidence>
<dbReference type="SUPFAM" id="SSF57850">
    <property type="entry name" value="RING/U-box"/>
    <property type="match status" value="1"/>
</dbReference>
<dbReference type="Pfam" id="PF17123">
    <property type="entry name" value="zf-RING_11"/>
    <property type="match status" value="1"/>
</dbReference>
<feature type="region of interest" description="Disordered" evidence="5">
    <location>
        <begin position="148"/>
        <end position="175"/>
    </location>
</feature>
<gene>
    <name evidence="8" type="ORF">PGLA1383_LOCUS20433</name>
</gene>
<dbReference type="EMBL" id="CAJNNV010013927">
    <property type="protein sequence ID" value="CAE8602177.1"/>
    <property type="molecule type" value="Genomic_DNA"/>
</dbReference>
<keyword evidence="6" id="KW-0472">Membrane</keyword>
<evidence type="ECO:0000313" key="8">
    <source>
        <dbReference type="EMBL" id="CAE8602177.1"/>
    </source>
</evidence>
<keyword evidence="2 4" id="KW-0863">Zinc-finger</keyword>
<proteinExistence type="predicted"/>
<keyword evidence="6" id="KW-0812">Transmembrane</keyword>
<dbReference type="Gene3D" id="3.30.40.10">
    <property type="entry name" value="Zinc/RING finger domain, C3HC4 (zinc finger)"/>
    <property type="match status" value="1"/>
</dbReference>
<dbReference type="GO" id="GO:0008270">
    <property type="term" value="F:zinc ion binding"/>
    <property type="evidence" value="ECO:0007669"/>
    <property type="project" value="UniProtKB-KW"/>
</dbReference>
<accession>A0A813EWK1</accession>
<dbReference type="InterPro" id="IPR001841">
    <property type="entry name" value="Znf_RING"/>
</dbReference>
<sequence length="197" mass="21522">MSGASGAEQPGQMEVLWTLAALLFLFTSITVISMLICLHYDYGSYEPRIPRRPASQSTGKFTLAELAETTFPEVGVLDELPCTICLDVIAPEDPARKLSCSHAFHSSCISCWWKCSLQSGNGKVSCPSCRNDLEVCIRAAREQAEQQLQLSTASAASPPLDQEEGRQQQQPRELGPGWSVGSWFWGLLRPASYVPAA</sequence>
<organism evidence="8 9">
    <name type="scientific">Polarella glacialis</name>
    <name type="common">Dinoflagellate</name>
    <dbReference type="NCBI Taxonomy" id="89957"/>
    <lineage>
        <taxon>Eukaryota</taxon>
        <taxon>Sar</taxon>
        <taxon>Alveolata</taxon>
        <taxon>Dinophyceae</taxon>
        <taxon>Suessiales</taxon>
        <taxon>Suessiaceae</taxon>
        <taxon>Polarella</taxon>
    </lineage>
</organism>
<keyword evidence="9" id="KW-1185">Reference proteome</keyword>
<comment type="caution">
    <text evidence="8">The sequence shown here is derived from an EMBL/GenBank/DDBJ whole genome shotgun (WGS) entry which is preliminary data.</text>
</comment>
<dbReference type="Proteomes" id="UP000654075">
    <property type="component" value="Unassembled WGS sequence"/>
</dbReference>
<feature type="transmembrane region" description="Helical" evidence="6">
    <location>
        <begin position="15"/>
        <end position="42"/>
    </location>
</feature>
<evidence type="ECO:0000313" key="9">
    <source>
        <dbReference type="Proteomes" id="UP000654075"/>
    </source>
</evidence>
<evidence type="ECO:0000256" key="1">
    <source>
        <dbReference type="ARBA" id="ARBA00022723"/>
    </source>
</evidence>
<keyword evidence="1" id="KW-0479">Metal-binding</keyword>
<keyword evidence="6" id="KW-1133">Transmembrane helix</keyword>
<evidence type="ECO:0000259" key="7">
    <source>
        <dbReference type="PROSITE" id="PS50089"/>
    </source>
</evidence>
<evidence type="ECO:0000256" key="5">
    <source>
        <dbReference type="SAM" id="MobiDB-lite"/>
    </source>
</evidence>
<dbReference type="PANTHER" id="PTHR45798">
    <property type="entry name" value="RING-H2 FINGER PROTEIN ATL61-RELATED-RELATED"/>
    <property type="match status" value="1"/>
</dbReference>
<evidence type="ECO:0000256" key="4">
    <source>
        <dbReference type="PROSITE-ProRule" id="PRU00175"/>
    </source>
</evidence>
<protein>
    <recommendedName>
        <fullName evidence="7">RING-type domain-containing protein</fullName>
    </recommendedName>
</protein>
<keyword evidence="3" id="KW-0862">Zinc</keyword>
<reference evidence="8" key="1">
    <citation type="submission" date="2021-02" db="EMBL/GenBank/DDBJ databases">
        <authorList>
            <person name="Dougan E. K."/>
            <person name="Rhodes N."/>
            <person name="Thang M."/>
            <person name="Chan C."/>
        </authorList>
    </citation>
    <scope>NUCLEOTIDE SEQUENCE</scope>
</reference>